<evidence type="ECO:0000313" key="10">
    <source>
        <dbReference type="Proteomes" id="UP001595710"/>
    </source>
</evidence>
<proteinExistence type="inferred from homology"/>
<keyword evidence="9" id="KW-0456">Lyase</keyword>
<dbReference type="GO" id="GO:0003904">
    <property type="term" value="F:deoxyribodipyrimidine photo-lyase activity"/>
    <property type="evidence" value="ECO:0007669"/>
    <property type="project" value="UniProtKB-EC"/>
</dbReference>
<evidence type="ECO:0000256" key="5">
    <source>
        <dbReference type="ARBA" id="ARBA00022827"/>
    </source>
</evidence>
<dbReference type="PANTHER" id="PTHR11455">
    <property type="entry name" value="CRYPTOCHROME"/>
    <property type="match status" value="1"/>
</dbReference>
<gene>
    <name evidence="9" type="ORF">ACFOND_00215</name>
</gene>
<evidence type="ECO:0000256" key="1">
    <source>
        <dbReference type="ARBA" id="ARBA00001932"/>
    </source>
</evidence>
<evidence type="ECO:0000256" key="7">
    <source>
        <dbReference type="RuleBase" id="RU004182"/>
    </source>
</evidence>
<dbReference type="PROSITE" id="PS51645">
    <property type="entry name" value="PHR_CRY_ALPHA_BETA"/>
    <property type="match status" value="1"/>
</dbReference>
<dbReference type="PROSITE" id="PS00691">
    <property type="entry name" value="DNA_PHOTOLYASES_1_2"/>
    <property type="match status" value="1"/>
</dbReference>
<comment type="caution">
    <text evidence="9">The sequence shown here is derived from an EMBL/GenBank/DDBJ whole genome shotgun (WGS) entry which is preliminary data.</text>
</comment>
<name>A0ABV7WNN4_9GAMM</name>
<dbReference type="Gene3D" id="1.25.40.80">
    <property type="match status" value="1"/>
</dbReference>
<dbReference type="PRINTS" id="PR00147">
    <property type="entry name" value="DNAPHOTLYASE"/>
</dbReference>
<dbReference type="InterPro" id="IPR018394">
    <property type="entry name" value="DNA_photolyase_1_CS_C"/>
</dbReference>
<keyword evidence="5 7" id="KW-0274">FAD</keyword>
<comment type="cofactor">
    <cofactor evidence="1">
        <name>(6R)-5,10-methylene-5,6,7,8-tetrahydrofolate</name>
        <dbReference type="ChEBI" id="CHEBI:15636"/>
    </cofactor>
</comment>
<keyword evidence="6 7" id="KW-0157">Chromophore</keyword>
<dbReference type="Pfam" id="PF03441">
    <property type="entry name" value="FAD_binding_7"/>
    <property type="match status" value="1"/>
</dbReference>
<dbReference type="InterPro" id="IPR014729">
    <property type="entry name" value="Rossmann-like_a/b/a_fold"/>
</dbReference>
<feature type="domain" description="Photolyase/cryptochrome alpha/beta" evidence="8">
    <location>
        <begin position="4"/>
        <end position="129"/>
    </location>
</feature>
<keyword evidence="10" id="KW-1185">Reference proteome</keyword>
<dbReference type="InterPro" id="IPR002081">
    <property type="entry name" value="Cryptochrome/DNA_photolyase_1"/>
</dbReference>
<dbReference type="InterPro" id="IPR036155">
    <property type="entry name" value="Crypto/Photolyase_N_sf"/>
</dbReference>
<protein>
    <submittedName>
        <fullName evidence="9">Cryptochrome/photolyase family protein</fullName>
        <ecNumber evidence="9">4.1.99.3</ecNumber>
    </submittedName>
</protein>
<evidence type="ECO:0000256" key="6">
    <source>
        <dbReference type="ARBA" id="ARBA00022991"/>
    </source>
</evidence>
<evidence type="ECO:0000256" key="2">
    <source>
        <dbReference type="ARBA" id="ARBA00001974"/>
    </source>
</evidence>
<dbReference type="EMBL" id="JBHRYN010000002">
    <property type="protein sequence ID" value="MFC3700044.1"/>
    <property type="molecule type" value="Genomic_DNA"/>
</dbReference>
<dbReference type="SUPFAM" id="SSF48173">
    <property type="entry name" value="Cryptochrome/photolyase FAD-binding domain"/>
    <property type="match status" value="1"/>
</dbReference>
<comment type="similarity">
    <text evidence="7">Belongs to the DNA photolyase family.</text>
</comment>
<dbReference type="RefSeq" id="WP_290282956.1">
    <property type="nucleotide sequence ID" value="NZ_JAUFQI010000001.1"/>
</dbReference>
<comment type="similarity">
    <text evidence="3">Belongs to the DNA photolyase class-1 family.</text>
</comment>
<dbReference type="PROSITE" id="PS00394">
    <property type="entry name" value="DNA_PHOTOLYASES_1_1"/>
    <property type="match status" value="1"/>
</dbReference>
<comment type="cofactor">
    <cofactor evidence="2">
        <name>FAD</name>
        <dbReference type="ChEBI" id="CHEBI:57692"/>
    </cofactor>
</comment>
<dbReference type="EC" id="4.1.99.3" evidence="9"/>
<sequence>MQPSVTLMWFEQDLRLSDNPALSAALAQVNVLPIFILDEKNCDNLKLGGASRVWLYESLSQLNTQLNGALNLYLGDAETIIENISQRFNITNVFWNRRYEPWRISRDTKIKKKCSDLGIHAKSFNGTLLNEPWTILKADRTPYKVFSPYHRQCIKKGLKLNAVSAPKVPSSLVRDAQSTSLDCLPLQPSQPWGASLLSHWQPCEQGAHSILRSFLENGLEGYQENRDFPAVQSVSRLSPHLHFGEVSPRQICQELSAMPESQSKEGFMRELYWREFSYYLLFHWPSLPSQNFQPSFDHFPWLNKADQIGRWQKGLTGFPIIDAGMRELWQTGYMHNRVRMITASFLVKNLMVDWRIGAKWFWDCLVDADLANNSASWQWVAGCGTDAAPYFRIFNPVTQSEKFDPKGLYIKQYLPELKALPIKYLFRPWEAPEDVLAMAQVSLGDTYPKPMVDLKASRERALLAYKNIS</sequence>
<keyword evidence="4 7" id="KW-0285">Flavoprotein</keyword>
<organism evidence="9 10">
    <name type="scientific">Reinekea marina</name>
    <dbReference type="NCBI Taxonomy" id="1310421"/>
    <lineage>
        <taxon>Bacteria</taxon>
        <taxon>Pseudomonadati</taxon>
        <taxon>Pseudomonadota</taxon>
        <taxon>Gammaproteobacteria</taxon>
        <taxon>Oceanospirillales</taxon>
        <taxon>Saccharospirillaceae</taxon>
        <taxon>Reinekea</taxon>
    </lineage>
</organism>
<evidence type="ECO:0000256" key="3">
    <source>
        <dbReference type="ARBA" id="ARBA00005862"/>
    </source>
</evidence>
<evidence type="ECO:0000256" key="4">
    <source>
        <dbReference type="ARBA" id="ARBA00022630"/>
    </source>
</evidence>
<reference evidence="10" key="1">
    <citation type="journal article" date="2019" name="Int. J. Syst. Evol. Microbiol.">
        <title>The Global Catalogue of Microorganisms (GCM) 10K type strain sequencing project: providing services to taxonomists for standard genome sequencing and annotation.</title>
        <authorList>
            <consortium name="The Broad Institute Genomics Platform"/>
            <consortium name="The Broad Institute Genome Sequencing Center for Infectious Disease"/>
            <person name="Wu L."/>
            <person name="Ma J."/>
        </authorList>
    </citation>
    <scope>NUCLEOTIDE SEQUENCE [LARGE SCALE GENOMIC DNA]</scope>
    <source>
        <strain evidence="10">CECT 8288</strain>
    </source>
</reference>
<dbReference type="Pfam" id="PF00875">
    <property type="entry name" value="DNA_photolyase"/>
    <property type="match status" value="1"/>
</dbReference>
<accession>A0ABV7WNN4</accession>
<dbReference type="Proteomes" id="UP001595710">
    <property type="component" value="Unassembled WGS sequence"/>
</dbReference>
<dbReference type="PANTHER" id="PTHR11455:SF9">
    <property type="entry name" value="CRYPTOCHROME CIRCADIAN CLOCK 5 ISOFORM X1"/>
    <property type="match status" value="1"/>
</dbReference>
<dbReference type="InterPro" id="IPR036134">
    <property type="entry name" value="Crypto/Photolyase_FAD-like_sf"/>
</dbReference>
<evidence type="ECO:0000313" key="9">
    <source>
        <dbReference type="EMBL" id="MFC3700044.1"/>
    </source>
</evidence>
<dbReference type="Gene3D" id="3.40.50.620">
    <property type="entry name" value="HUPs"/>
    <property type="match status" value="1"/>
</dbReference>
<dbReference type="SUPFAM" id="SSF52425">
    <property type="entry name" value="Cryptochrome/photolyase, N-terminal domain"/>
    <property type="match status" value="1"/>
</dbReference>
<dbReference type="InterPro" id="IPR006050">
    <property type="entry name" value="DNA_photolyase_N"/>
</dbReference>
<dbReference type="InterPro" id="IPR005101">
    <property type="entry name" value="Cryptochr/Photolyase_FAD-bd"/>
</dbReference>
<evidence type="ECO:0000259" key="8">
    <source>
        <dbReference type="PROSITE" id="PS51645"/>
    </source>
</evidence>
<dbReference type="Gene3D" id="1.10.579.10">
    <property type="entry name" value="DNA Cyclobutane Dipyrimidine Photolyase, subunit A, domain 3"/>
    <property type="match status" value="1"/>
</dbReference>